<name>A0ABS8JIH3_9GAMM</name>
<keyword evidence="2" id="KW-1185">Reference proteome</keyword>
<sequence>MAHHVMALILEQPRAALSVIKRLANKSAIKVTWLESLWDSVPDSRPDLIDLATSLGQANLEAVSALDWIIRWLALELGATDEDIRLPDPAHLWDIFGEQLKRTPSALEAIPPDWPGFSKAPKHFLERVYRCKFPALDNGLVAICDVSMLDRRLPSYSAYEQFAALDRKDRELADLWCPSTDSEKIRNAIAAQMLTARAAERCAARYFRALGLQVEDVARLQLDTTAADWRVMDLKVDSRYGVDVKNLRRTRHGGAHSSRWKVKAFKTDARGSEVLLCGVSSPYTTLDGHGGLKCETGTRMIVLGVTTASETRNLLRSFGHIYRLHVNAATKLVELPAWSWDYPNAHYRGRNTALRELVGWLASSEPGWIFRGAAEGIPPVLLALCDTSCSLETDAHTAGQRAFLTMLRAHVQRVRRNDDAVRGLPRLPELYLFVLHFWLHWRSQNDDVNTAELASLFKWGFSVSSESPRATAFGSPRTWQPVSLASSVGVVDPTDTIGALLKALATLEKNLSRSTFLELSDLTIFENGVLVGTLPDGRRRTLLAHCGGKDVLNNQADCGFRPLVFGHEETCACGRLICPQCKCCADPRFSVCAQQNKRLENLMTARFAEAE</sequence>
<protein>
    <submittedName>
        <fullName evidence="1">Uncharacterized protein</fullName>
    </submittedName>
</protein>
<accession>A0ABS8JIH3</accession>
<proteinExistence type="predicted"/>
<comment type="caution">
    <text evidence="1">The sequence shown here is derived from an EMBL/GenBank/DDBJ whole genome shotgun (WGS) entry which is preliminary data.</text>
</comment>
<evidence type="ECO:0000313" key="1">
    <source>
        <dbReference type="EMBL" id="MCC8363268.1"/>
    </source>
</evidence>
<reference evidence="1" key="1">
    <citation type="submission" date="2021-10" db="EMBL/GenBank/DDBJ databases">
        <authorList>
            <person name="Lyu M."/>
            <person name="Wang X."/>
            <person name="Meng X."/>
            <person name="Xu K."/>
        </authorList>
    </citation>
    <scope>NUCLEOTIDE SEQUENCE</scope>
    <source>
        <strain evidence="1">A6</strain>
    </source>
</reference>
<dbReference type="Proteomes" id="UP001165293">
    <property type="component" value="Unassembled WGS sequence"/>
</dbReference>
<dbReference type="EMBL" id="JAJGAK010000002">
    <property type="protein sequence ID" value="MCC8363268.1"/>
    <property type="molecule type" value="Genomic_DNA"/>
</dbReference>
<organism evidence="1 2">
    <name type="scientific">Noviluteimonas lactosilytica</name>
    <dbReference type="NCBI Taxonomy" id="2888523"/>
    <lineage>
        <taxon>Bacteria</taxon>
        <taxon>Pseudomonadati</taxon>
        <taxon>Pseudomonadota</taxon>
        <taxon>Gammaproteobacteria</taxon>
        <taxon>Lysobacterales</taxon>
        <taxon>Lysobacteraceae</taxon>
        <taxon>Noviluteimonas</taxon>
    </lineage>
</organism>
<dbReference type="RefSeq" id="WP_230526909.1">
    <property type="nucleotide sequence ID" value="NZ_JAJGAK010000002.1"/>
</dbReference>
<evidence type="ECO:0000313" key="2">
    <source>
        <dbReference type="Proteomes" id="UP001165293"/>
    </source>
</evidence>
<gene>
    <name evidence="1" type="ORF">LK996_09295</name>
</gene>